<dbReference type="PANTHER" id="PTHR40465:SF1">
    <property type="entry name" value="DUF6534 DOMAIN-CONTAINING PROTEIN"/>
    <property type="match status" value="1"/>
</dbReference>
<feature type="transmembrane region" description="Helical" evidence="2">
    <location>
        <begin position="217"/>
        <end position="241"/>
    </location>
</feature>
<feature type="domain" description="DUF6534" evidence="3">
    <location>
        <begin position="183"/>
        <end position="277"/>
    </location>
</feature>
<evidence type="ECO:0000313" key="4">
    <source>
        <dbReference type="EMBL" id="KAG7548995.1"/>
    </source>
</evidence>
<feature type="transmembrane region" description="Helical" evidence="2">
    <location>
        <begin position="20"/>
        <end position="42"/>
    </location>
</feature>
<evidence type="ECO:0000313" key="5">
    <source>
        <dbReference type="Proteomes" id="UP000812966"/>
    </source>
</evidence>
<dbReference type="PANTHER" id="PTHR40465">
    <property type="entry name" value="CHROMOSOME 1, WHOLE GENOME SHOTGUN SEQUENCE"/>
    <property type="match status" value="1"/>
</dbReference>
<dbReference type="EMBL" id="JABELV010000055">
    <property type="protein sequence ID" value="KAG7548995.1"/>
    <property type="molecule type" value="Genomic_DNA"/>
</dbReference>
<feature type="transmembrane region" description="Helical" evidence="2">
    <location>
        <begin position="253"/>
        <end position="272"/>
    </location>
</feature>
<protein>
    <recommendedName>
        <fullName evidence="3">DUF6534 domain-containing protein</fullName>
    </recommendedName>
</protein>
<organism evidence="4 5">
    <name type="scientific">Filobasidium floriforme</name>
    <dbReference type="NCBI Taxonomy" id="5210"/>
    <lineage>
        <taxon>Eukaryota</taxon>
        <taxon>Fungi</taxon>
        <taxon>Dikarya</taxon>
        <taxon>Basidiomycota</taxon>
        <taxon>Agaricomycotina</taxon>
        <taxon>Tremellomycetes</taxon>
        <taxon>Filobasidiales</taxon>
        <taxon>Filobasidiaceae</taxon>
        <taxon>Filobasidium</taxon>
    </lineage>
</organism>
<keyword evidence="2" id="KW-0812">Transmembrane</keyword>
<evidence type="ECO:0000256" key="1">
    <source>
        <dbReference type="SAM" id="MobiDB-lite"/>
    </source>
</evidence>
<sequence length="401" mass="44882">MHPDPTKISNNPYPVNPAGFLIGSFFGAILFGVHASQVYRYYSTYSGDSLRYKCLVGWIFLLGTLQVLILVVSSWKYYVDGIWNPEVWGTFWWPLSFQDGLIPLMGFTCQLYMGRRAWVLFGRKRWFGILMVVLPIITLLAGIALAITAYLWAHRPFVSLEEFRGRVIGVPSQVVAILWMGLSAITDGIVTASLLIYFCRVQLQARGSGRKRIVQRLVALTLETVLLTHACAAVMCVLFLASPAHRRTESASFWVFLGTITELYALSLLFTINSRSSSGIKDTPGQPRRQEERPGPSGLTRFDPADTSAWDKAVEGPGRDHLPVMTYDTSSSDPSSGTDDTLEHKHASYGSGSSRTKCNSERMMEEGQGGTRLDIVEFLQGSNWEDEEDSRRLRMSRKPDI</sequence>
<keyword evidence="2" id="KW-0472">Membrane</keyword>
<feature type="transmembrane region" description="Helical" evidence="2">
    <location>
        <begin position="95"/>
        <end position="114"/>
    </location>
</feature>
<accession>A0A8K0NQK5</accession>
<evidence type="ECO:0000259" key="3">
    <source>
        <dbReference type="Pfam" id="PF20152"/>
    </source>
</evidence>
<keyword evidence="5" id="KW-1185">Reference proteome</keyword>
<feature type="compositionally biased region" description="Basic and acidic residues" evidence="1">
    <location>
        <begin position="312"/>
        <end position="322"/>
    </location>
</feature>
<gene>
    <name evidence="4" type="ORF">FFLO_03108</name>
</gene>
<feature type="region of interest" description="Disordered" evidence="1">
    <location>
        <begin position="278"/>
        <end position="372"/>
    </location>
</feature>
<feature type="transmembrane region" description="Helical" evidence="2">
    <location>
        <begin position="54"/>
        <end position="75"/>
    </location>
</feature>
<evidence type="ECO:0000256" key="2">
    <source>
        <dbReference type="SAM" id="Phobius"/>
    </source>
</evidence>
<feature type="compositionally biased region" description="Low complexity" evidence="1">
    <location>
        <begin position="326"/>
        <end position="339"/>
    </location>
</feature>
<keyword evidence="2" id="KW-1133">Transmembrane helix</keyword>
<reference evidence="4" key="1">
    <citation type="submission" date="2020-04" db="EMBL/GenBank/DDBJ databases">
        <title>Analysis of mating type loci in Filobasidium floriforme.</title>
        <authorList>
            <person name="Nowrousian M."/>
        </authorList>
    </citation>
    <scope>NUCLEOTIDE SEQUENCE</scope>
    <source>
        <strain evidence="4">CBS 6242</strain>
    </source>
</reference>
<proteinExistence type="predicted"/>
<dbReference type="OrthoDB" id="2535105at2759"/>
<name>A0A8K0NQK5_9TREE</name>
<feature type="transmembrane region" description="Helical" evidence="2">
    <location>
        <begin position="126"/>
        <end position="153"/>
    </location>
</feature>
<comment type="caution">
    <text evidence="4">The sequence shown here is derived from an EMBL/GenBank/DDBJ whole genome shotgun (WGS) entry which is preliminary data.</text>
</comment>
<dbReference type="InterPro" id="IPR045339">
    <property type="entry name" value="DUF6534"/>
</dbReference>
<dbReference type="AlphaFoldDB" id="A0A8K0NQK5"/>
<feature type="transmembrane region" description="Helical" evidence="2">
    <location>
        <begin position="173"/>
        <end position="197"/>
    </location>
</feature>
<dbReference type="Pfam" id="PF20152">
    <property type="entry name" value="DUF6534"/>
    <property type="match status" value="1"/>
</dbReference>
<dbReference type="Proteomes" id="UP000812966">
    <property type="component" value="Unassembled WGS sequence"/>
</dbReference>